<evidence type="ECO:0000259" key="1">
    <source>
        <dbReference type="Pfam" id="PF13556"/>
    </source>
</evidence>
<dbReference type="SUPFAM" id="SSF46689">
    <property type="entry name" value="Homeodomain-like"/>
    <property type="match status" value="1"/>
</dbReference>
<dbReference type="STRING" id="82801.SAMN04488506_2240"/>
<feature type="domain" description="PucR C-terminal helix-turn-helix" evidence="1">
    <location>
        <begin position="236"/>
        <end position="283"/>
    </location>
</feature>
<dbReference type="InterPro" id="IPR042070">
    <property type="entry name" value="PucR_C-HTH_sf"/>
</dbReference>
<dbReference type="InterPro" id="IPR025736">
    <property type="entry name" value="PucR_C-HTH_dom"/>
</dbReference>
<accession>A0A1I5YTA2</accession>
<dbReference type="Pfam" id="PF13556">
    <property type="entry name" value="HTH_30"/>
    <property type="match status" value="1"/>
</dbReference>
<protein>
    <submittedName>
        <fullName evidence="2">PucR C-terminal helix-turn-helix domain-containing protein</fullName>
    </submittedName>
</protein>
<dbReference type="InterPro" id="IPR051448">
    <property type="entry name" value="CdaR-like_regulators"/>
</dbReference>
<dbReference type="AlphaFoldDB" id="A0A1I5YTA2"/>
<dbReference type="Gene3D" id="1.10.10.2840">
    <property type="entry name" value="PucR C-terminal helix-turn-helix domain"/>
    <property type="match status" value="1"/>
</dbReference>
<sequence length="287" mass="33453">MNFKEMKLLYPEAVLTHSNTSGEKYVAFPYKDKWIQLERKQKSDTELALIQYALTQKKTSSTRSAASKWQSFLLEESFALPRNEGSYRIIQFEIVKMDDTFTQSVWLDAFKQLFLNIEEAFFITETKGILIEEKHDHLLNNEEMAGIIRTLDDDFSIKTVYYIGQFWPIEATLPQIFKEEQSIFDTQKNKQAQVFGLSTIALHHYTADAIKKSPLMQKLKSETVFDAEFKELILAMWKSQGNISVAAKSLYIHRNTLQYRIDRFHQASGLSLRNMDDLLLCYLLTLN</sequence>
<organism evidence="2 3">
    <name type="scientific">Desemzia incerta</name>
    <dbReference type="NCBI Taxonomy" id="82801"/>
    <lineage>
        <taxon>Bacteria</taxon>
        <taxon>Bacillati</taxon>
        <taxon>Bacillota</taxon>
        <taxon>Bacilli</taxon>
        <taxon>Lactobacillales</taxon>
        <taxon>Carnobacteriaceae</taxon>
        <taxon>Desemzia</taxon>
    </lineage>
</organism>
<evidence type="ECO:0000313" key="2">
    <source>
        <dbReference type="EMBL" id="SFQ47426.1"/>
    </source>
</evidence>
<dbReference type="Proteomes" id="UP000199136">
    <property type="component" value="Unassembled WGS sequence"/>
</dbReference>
<name>A0A1I5YTA2_9LACT</name>
<dbReference type="EMBL" id="FOXW01000014">
    <property type="protein sequence ID" value="SFQ47426.1"/>
    <property type="molecule type" value="Genomic_DNA"/>
</dbReference>
<gene>
    <name evidence="2" type="ORF">SAMN04488506_2240</name>
</gene>
<dbReference type="RefSeq" id="WP_092481231.1">
    <property type="nucleotide sequence ID" value="NZ_FOXW01000014.1"/>
</dbReference>
<evidence type="ECO:0000313" key="3">
    <source>
        <dbReference type="Proteomes" id="UP000199136"/>
    </source>
</evidence>
<keyword evidence="3" id="KW-1185">Reference proteome</keyword>
<dbReference type="PANTHER" id="PTHR33744:SF15">
    <property type="entry name" value="CARBOHYDRATE DIACID REGULATOR"/>
    <property type="match status" value="1"/>
</dbReference>
<dbReference type="InterPro" id="IPR009057">
    <property type="entry name" value="Homeodomain-like_sf"/>
</dbReference>
<proteinExistence type="predicted"/>
<dbReference type="OrthoDB" id="9792148at2"/>
<reference evidence="2 3" key="1">
    <citation type="submission" date="2016-10" db="EMBL/GenBank/DDBJ databases">
        <authorList>
            <person name="de Groot N.N."/>
        </authorList>
    </citation>
    <scope>NUCLEOTIDE SEQUENCE [LARGE SCALE GENOMIC DNA]</scope>
    <source>
        <strain evidence="2 3">DSM 20581</strain>
    </source>
</reference>
<dbReference type="PANTHER" id="PTHR33744">
    <property type="entry name" value="CARBOHYDRATE DIACID REGULATOR"/>
    <property type="match status" value="1"/>
</dbReference>